<protein>
    <submittedName>
        <fullName evidence="1">Uncharacterized protein</fullName>
    </submittedName>
</protein>
<keyword evidence="2" id="KW-1185">Reference proteome</keyword>
<gene>
    <name evidence="1" type="ORF">MARPU_05710</name>
</gene>
<dbReference type="eggNOG" id="ENOG5032QU9">
    <property type="taxonomic scope" value="Bacteria"/>
</dbReference>
<dbReference type="EMBL" id="CP007031">
    <property type="protein sequence ID" value="AHF03430.1"/>
    <property type="molecule type" value="Genomic_DNA"/>
</dbReference>
<organism evidence="1 2">
    <name type="scientific">Marichromatium purpuratum 984</name>
    <dbReference type="NCBI Taxonomy" id="765910"/>
    <lineage>
        <taxon>Bacteria</taxon>
        <taxon>Pseudomonadati</taxon>
        <taxon>Pseudomonadota</taxon>
        <taxon>Gammaproteobacteria</taxon>
        <taxon>Chromatiales</taxon>
        <taxon>Chromatiaceae</taxon>
        <taxon>Marichromatium</taxon>
    </lineage>
</organism>
<proteinExistence type="predicted"/>
<reference evidence="1 2" key="1">
    <citation type="submission" date="2013-12" db="EMBL/GenBank/DDBJ databases">
        <authorList>
            <consortium name="DOE Joint Genome Institute"/>
            <person name="Bryant D.A."/>
            <person name="Huntemann M."/>
            <person name="Han J."/>
            <person name="Chen A."/>
            <person name="Kyrpides N."/>
            <person name="Mavromatis K."/>
            <person name="Markowitz V."/>
            <person name="Palaniappan K."/>
            <person name="Ivanova N."/>
            <person name="Schaumberg A."/>
            <person name="Pati A."/>
            <person name="Liolios K."/>
            <person name="Nordberg H.P."/>
            <person name="Cantor M.N."/>
            <person name="Hua S.X."/>
            <person name="Woyke T."/>
        </authorList>
    </citation>
    <scope>NUCLEOTIDE SEQUENCE [LARGE SCALE GENOMIC DNA]</scope>
    <source>
        <strain evidence="1 2">984</strain>
    </source>
</reference>
<sequence length="316" mass="35189">MVDRGTSWRQGDLLASEALARLRLNEALEPEGECFAVVISHDCDIPHPHEPYIEVILAKVVDRADGTPDPQLSHAKNPRKLHLVYDRLGGGSIVLELQHAKRQLVHKEAFREHATRFADASLSEMSKRTLKQWLAARYGRPAFPNAFESRLGKRIRGKEVKRRIAGILKPHAEHLVGLFFDLGEQRGVEVPDGEPYALSITVAYDAENGASAAREAAERVAQGLQELFTEAYGLPEDADEIALDACEAVPDTHMTLADIRRVDQWRLEYLSLCDDEQENFLPDGAAPARGKARTQARHLFIGSLLTRLPGLHHSPI</sequence>
<dbReference type="Proteomes" id="UP000005275">
    <property type="component" value="Chromosome"/>
</dbReference>
<dbReference type="KEGG" id="mpur:MARPU_05710"/>
<evidence type="ECO:0000313" key="1">
    <source>
        <dbReference type="EMBL" id="AHF03430.1"/>
    </source>
</evidence>
<dbReference type="STRING" id="765910.MARPU_05710"/>
<accession>W0DXT7</accession>
<dbReference type="HOGENOM" id="CLU_993440_0_0_6"/>
<evidence type="ECO:0000313" key="2">
    <source>
        <dbReference type="Proteomes" id="UP000005275"/>
    </source>
</evidence>
<dbReference type="AlphaFoldDB" id="W0DXT7"/>
<name>W0DXT7_MARPU</name>